<organism evidence="2 3">
    <name type="scientific">Exophiala mesophila</name>
    <name type="common">Black yeast-like fungus</name>
    <dbReference type="NCBI Taxonomy" id="212818"/>
    <lineage>
        <taxon>Eukaryota</taxon>
        <taxon>Fungi</taxon>
        <taxon>Dikarya</taxon>
        <taxon>Ascomycota</taxon>
        <taxon>Pezizomycotina</taxon>
        <taxon>Eurotiomycetes</taxon>
        <taxon>Chaetothyriomycetidae</taxon>
        <taxon>Chaetothyriales</taxon>
        <taxon>Herpotrichiellaceae</taxon>
        <taxon>Exophiala</taxon>
    </lineage>
</organism>
<protein>
    <recommendedName>
        <fullName evidence="1">SnoaL-like domain-containing protein</fullName>
    </recommendedName>
</protein>
<comment type="caution">
    <text evidence="2">The sequence shown here is derived from an EMBL/GenBank/DDBJ whole genome shotgun (WGS) entry which is preliminary data.</text>
</comment>
<accession>A0A438N027</accession>
<dbReference type="SUPFAM" id="SSF54427">
    <property type="entry name" value="NTF2-like"/>
    <property type="match status" value="1"/>
</dbReference>
<proteinExistence type="predicted"/>
<sequence>MVQVDDRHDRLFDLMEIKDLLIRERYYRDSANWAKLRDCYHPDAASTKIAISWYNGDIDGFVSGSRKMEGTGIRANHDINPVDIHFNALRDKAVSESTGQLRMALSIEDVLYHLISYVRFISKLEKYRDQWYLLSFEAIYESDYLTPDFPTEKVPSTRPLPSSRKSYGVVSWLLERSNFLINQELPGIDRPESVKQIMDEKFAWLQP</sequence>
<dbReference type="Gene3D" id="3.10.450.50">
    <property type="match status" value="1"/>
</dbReference>
<dbReference type="OrthoDB" id="3724021at2759"/>
<evidence type="ECO:0000259" key="1">
    <source>
        <dbReference type="Pfam" id="PF13577"/>
    </source>
</evidence>
<dbReference type="AlphaFoldDB" id="A0A438N027"/>
<gene>
    <name evidence="2" type="ORF">B0A52_06745</name>
</gene>
<dbReference type="Pfam" id="PF13577">
    <property type="entry name" value="SnoaL_4"/>
    <property type="match status" value="1"/>
</dbReference>
<dbReference type="Proteomes" id="UP000288859">
    <property type="component" value="Unassembled WGS sequence"/>
</dbReference>
<name>A0A438N027_EXOME</name>
<dbReference type="InterPro" id="IPR037401">
    <property type="entry name" value="SnoaL-like"/>
</dbReference>
<evidence type="ECO:0000313" key="2">
    <source>
        <dbReference type="EMBL" id="RVX69032.1"/>
    </source>
</evidence>
<evidence type="ECO:0000313" key="3">
    <source>
        <dbReference type="Proteomes" id="UP000288859"/>
    </source>
</evidence>
<reference evidence="2 3" key="1">
    <citation type="submission" date="2017-03" db="EMBL/GenBank/DDBJ databases">
        <title>Genomes of endolithic fungi from Antarctica.</title>
        <authorList>
            <person name="Coleine C."/>
            <person name="Masonjones S."/>
            <person name="Stajich J.E."/>
        </authorList>
    </citation>
    <scope>NUCLEOTIDE SEQUENCE [LARGE SCALE GENOMIC DNA]</scope>
    <source>
        <strain evidence="2 3">CCFEE 6314</strain>
    </source>
</reference>
<dbReference type="EMBL" id="NAJM01000032">
    <property type="protein sequence ID" value="RVX69032.1"/>
    <property type="molecule type" value="Genomic_DNA"/>
</dbReference>
<feature type="domain" description="SnoaL-like" evidence="1">
    <location>
        <begin position="11"/>
        <end position="134"/>
    </location>
</feature>
<dbReference type="InterPro" id="IPR032710">
    <property type="entry name" value="NTF2-like_dom_sf"/>
</dbReference>